<keyword evidence="2" id="KW-1185">Reference proteome</keyword>
<reference evidence="1 2" key="1">
    <citation type="journal article" date="2022" name="Nat. Plants">
        <title>Genomes of leafy and leafless Platanthera orchids illuminate the evolution of mycoheterotrophy.</title>
        <authorList>
            <person name="Li M.H."/>
            <person name="Liu K.W."/>
            <person name="Li Z."/>
            <person name="Lu H.C."/>
            <person name="Ye Q.L."/>
            <person name="Zhang D."/>
            <person name="Wang J.Y."/>
            <person name="Li Y.F."/>
            <person name="Zhong Z.M."/>
            <person name="Liu X."/>
            <person name="Yu X."/>
            <person name="Liu D.K."/>
            <person name="Tu X.D."/>
            <person name="Liu B."/>
            <person name="Hao Y."/>
            <person name="Liao X.Y."/>
            <person name="Jiang Y.T."/>
            <person name="Sun W.H."/>
            <person name="Chen J."/>
            <person name="Chen Y.Q."/>
            <person name="Ai Y."/>
            <person name="Zhai J.W."/>
            <person name="Wu S.S."/>
            <person name="Zhou Z."/>
            <person name="Hsiao Y.Y."/>
            <person name="Wu W.L."/>
            <person name="Chen Y.Y."/>
            <person name="Lin Y.F."/>
            <person name="Hsu J.L."/>
            <person name="Li C.Y."/>
            <person name="Wang Z.W."/>
            <person name="Zhao X."/>
            <person name="Zhong W.Y."/>
            <person name="Ma X.K."/>
            <person name="Ma L."/>
            <person name="Huang J."/>
            <person name="Chen G.Z."/>
            <person name="Huang M.Z."/>
            <person name="Huang L."/>
            <person name="Peng D.H."/>
            <person name="Luo Y.B."/>
            <person name="Zou S.Q."/>
            <person name="Chen S.P."/>
            <person name="Lan S."/>
            <person name="Tsai W.C."/>
            <person name="Van de Peer Y."/>
            <person name="Liu Z.J."/>
        </authorList>
    </citation>
    <scope>NUCLEOTIDE SEQUENCE [LARGE SCALE GENOMIC DNA]</scope>
    <source>
        <strain evidence="1">Lor288</strain>
    </source>
</reference>
<dbReference type="PANTHER" id="PTHR31587">
    <property type="entry name" value="TRANSMEMBRANE PROTEIN (DUF2215)"/>
    <property type="match status" value="1"/>
</dbReference>
<proteinExistence type="predicted"/>
<comment type="caution">
    <text evidence="1">The sequence shown here is derived from an EMBL/GenBank/DDBJ whole genome shotgun (WGS) entry which is preliminary data.</text>
</comment>
<dbReference type="Proteomes" id="UP001412067">
    <property type="component" value="Unassembled WGS sequence"/>
</dbReference>
<evidence type="ECO:0000313" key="1">
    <source>
        <dbReference type="EMBL" id="KAK8962769.1"/>
    </source>
</evidence>
<dbReference type="PANTHER" id="PTHR31587:SF4">
    <property type="entry name" value="TRANSMEMBRANE PROTEIN (DUF2215)"/>
    <property type="match status" value="1"/>
</dbReference>
<name>A0ABR2MGG4_9ASPA</name>
<accession>A0ABR2MGG4</accession>
<sequence>MEGRSSDGEIEEFRLATARRKIHQGFCKGIERVHNSATRCCRSWRAKGNIICQSGALPMAIATTLCHSALYYIVLFFIPHLPALSVADEFAVASHPSLLRLAPGRPVEDSPGARPGAVVTCNRVHLRGLSRLRDLDKFFHALKLTASVPQGDGLFRIQTVEICLHRYPSTLKLFNLFKIRALFFF</sequence>
<dbReference type="EMBL" id="JBBWWR010000008">
    <property type="protein sequence ID" value="KAK8962769.1"/>
    <property type="molecule type" value="Genomic_DNA"/>
</dbReference>
<protein>
    <submittedName>
        <fullName evidence="1">Uncharacterized protein</fullName>
    </submittedName>
</protein>
<evidence type="ECO:0000313" key="2">
    <source>
        <dbReference type="Proteomes" id="UP001412067"/>
    </source>
</evidence>
<organism evidence="1 2">
    <name type="scientific">Platanthera guangdongensis</name>
    <dbReference type="NCBI Taxonomy" id="2320717"/>
    <lineage>
        <taxon>Eukaryota</taxon>
        <taxon>Viridiplantae</taxon>
        <taxon>Streptophyta</taxon>
        <taxon>Embryophyta</taxon>
        <taxon>Tracheophyta</taxon>
        <taxon>Spermatophyta</taxon>
        <taxon>Magnoliopsida</taxon>
        <taxon>Liliopsida</taxon>
        <taxon>Asparagales</taxon>
        <taxon>Orchidaceae</taxon>
        <taxon>Orchidoideae</taxon>
        <taxon>Orchideae</taxon>
        <taxon>Orchidinae</taxon>
        <taxon>Platanthera</taxon>
    </lineage>
</organism>
<gene>
    <name evidence="1" type="ORF">KSP40_PGU011328</name>
</gene>